<reference evidence="4 5" key="1">
    <citation type="submission" date="2017-10" db="EMBL/GenBank/DDBJ databases">
        <title>Sequencing the genomes of 1000 actinobacteria strains.</title>
        <authorList>
            <person name="Klenk H.-P."/>
        </authorList>
    </citation>
    <scope>NUCLEOTIDE SEQUENCE [LARGE SCALE GENOMIC DNA]</scope>
    <source>
        <strain evidence="4 5">DSM 21798</strain>
    </source>
</reference>
<dbReference type="InterPro" id="IPR051534">
    <property type="entry name" value="CBASS_pafABC_assoc_protein"/>
</dbReference>
<dbReference type="InterPro" id="IPR036388">
    <property type="entry name" value="WH-like_DNA-bd_sf"/>
</dbReference>
<dbReference type="PIRSF" id="PIRSF016838">
    <property type="entry name" value="PafC"/>
    <property type="match status" value="1"/>
</dbReference>
<dbReference type="EMBL" id="PDJE01000001">
    <property type="protein sequence ID" value="PFG29998.1"/>
    <property type="molecule type" value="Genomic_DNA"/>
</dbReference>
<feature type="domain" description="HTH deoR-type" evidence="3">
    <location>
        <begin position="4"/>
        <end position="63"/>
    </location>
</feature>
<dbReference type="InterPro" id="IPR036390">
    <property type="entry name" value="WH_DNA-bd_sf"/>
</dbReference>
<evidence type="ECO:0000259" key="3">
    <source>
        <dbReference type="PROSITE" id="PS51000"/>
    </source>
</evidence>
<sequence>MSTSTSRVLQLLELLQTAGTRSVGELAERLDVDERTVRRYVGHLRELEIPVETVRGRYGGYRIAAGLRMPPLMLSDDEALAVVLGLLHAQSSPAASTTAMQTAMSKVRRSLPAESARKLGVLLSTAAFADDRDVFVPDAGILLTAAEAVRRRQPIELRYRSRDGEPSKRTVHPYDLIAFSGRWYLVAFDVGRGAERRFRLDRIATARTVSGTFAPPKPRDQAAATRLVDDFAGADYAWHVKLRVNAGREHIRAHLPASVARLEPLLDDGSEGAWHRVEINAASLEWLPPVIIALGCPVIVDQPAELRTLIADVASRLRDIAASP</sequence>
<proteinExistence type="predicted"/>
<dbReference type="InterPro" id="IPR001034">
    <property type="entry name" value="DeoR_HTH"/>
</dbReference>
<comment type="caution">
    <text evidence="4">The sequence shown here is derived from an EMBL/GenBank/DDBJ whole genome shotgun (WGS) entry which is preliminary data.</text>
</comment>
<dbReference type="PANTHER" id="PTHR34580">
    <property type="match status" value="1"/>
</dbReference>
<evidence type="ECO:0000256" key="1">
    <source>
        <dbReference type="ARBA" id="ARBA00023015"/>
    </source>
</evidence>
<evidence type="ECO:0000313" key="5">
    <source>
        <dbReference type="Proteomes" id="UP000221369"/>
    </source>
</evidence>
<keyword evidence="2" id="KW-0804">Transcription</keyword>
<dbReference type="PROSITE" id="PS51000">
    <property type="entry name" value="HTH_DEOR_2"/>
    <property type="match status" value="1"/>
</dbReference>
<dbReference type="InterPro" id="IPR057727">
    <property type="entry name" value="WCX_dom"/>
</dbReference>
<evidence type="ECO:0000313" key="4">
    <source>
        <dbReference type="EMBL" id="PFG29998.1"/>
    </source>
</evidence>
<protein>
    <submittedName>
        <fullName evidence="4">Putative DNA-binding transcriptional regulator YafY</fullName>
    </submittedName>
</protein>
<dbReference type="Proteomes" id="UP000221369">
    <property type="component" value="Unassembled WGS sequence"/>
</dbReference>
<dbReference type="Pfam" id="PF08279">
    <property type="entry name" value="HTH_11"/>
    <property type="match status" value="1"/>
</dbReference>
<dbReference type="AlphaFoldDB" id="A0A2A9DTH6"/>
<dbReference type="Pfam" id="PF13280">
    <property type="entry name" value="WYL"/>
    <property type="match status" value="1"/>
</dbReference>
<keyword evidence="1" id="KW-0805">Transcription regulation</keyword>
<dbReference type="PANTHER" id="PTHR34580:SF3">
    <property type="entry name" value="PROTEIN PAFB"/>
    <property type="match status" value="1"/>
</dbReference>
<organism evidence="4 5">
    <name type="scientific">Paramicrobacterium agarici</name>
    <dbReference type="NCBI Taxonomy" id="630514"/>
    <lineage>
        <taxon>Bacteria</taxon>
        <taxon>Bacillati</taxon>
        <taxon>Actinomycetota</taxon>
        <taxon>Actinomycetes</taxon>
        <taxon>Micrococcales</taxon>
        <taxon>Microbacteriaceae</taxon>
        <taxon>Paramicrobacterium</taxon>
    </lineage>
</organism>
<dbReference type="SUPFAM" id="SSF46785">
    <property type="entry name" value="Winged helix' DNA-binding domain"/>
    <property type="match status" value="1"/>
</dbReference>
<dbReference type="Pfam" id="PF25583">
    <property type="entry name" value="WCX"/>
    <property type="match status" value="1"/>
</dbReference>
<evidence type="ECO:0000256" key="2">
    <source>
        <dbReference type="ARBA" id="ARBA00023163"/>
    </source>
</evidence>
<dbReference type="InterPro" id="IPR028349">
    <property type="entry name" value="PafC-like"/>
</dbReference>
<dbReference type="GO" id="GO:0003700">
    <property type="term" value="F:DNA-binding transcription factor activity"/>
    <property type="evidence" value="ECO:0007669"/>
    <property type="project" value="InterPro"/>
</dbReference>
<keyword evidence="5" id="KW-1185">Reference proteome</keyword>
<dbReference type="InterPro" id="IPR013196">
    <property type="entry name" value="HTH_11"/>
</dbReference>
<keyword evidence="4" id="KW-0238">DNA-binding</keyword>
<dbReference type="GO" id="GO:0003677">
    <property type="term" value="F:DNA binding"/>
    <property type="evidence" value="ECO:0007669"/>
    <property type="project" value="UniProtKB-KW"/>
</dbReference>
<dbReference type="InterPro" id="IPR026881">
    <property type="entry name" value="WYL_dom"/>
</dbReference>
<accession>A0A2A9DTH6</accession>
<dbReference type="RefSeq" id="WP_098406511.1">
    <property type="nucleotide sequence ID" value="NZ_PDJE01000001.1"/>
</dbReference>
<dbReference type="Gene3D" id="1.10.10.10">
    <property type="entry name" value="Winged helix-like DNA-binding domain superfamily/Winged helix DNA-binding domain"/>
    <property type="match status" value="1"/>
</dbReference>
<gene>
    <name evidence="4" type="ORF">ATJ78_0918</name>
</gene>
<name>A0A2A9DTH6_9MICO</name>
<dbReference type="PROSITE" id="PS52050">
    <property type="entry name" value="WYL"/>
    <property type="match status" value="1"/>
</dbReference>